<dbReference type="Proteomes" id="UP000562124">
    <property type="component" value="Unassembled WGS sequence"/>
</dbReference>
<dbReference type="PANTHER" id="PTHR43434">
    <property type="entry name" value="PHOSPHOGLYCOLATE PHOSPHATASE"/>
    <property type="match status" value="1"/>
</dbReference>
<dbReference type="Gene3D" id="3.40.50.1000">
    <property type="entry name" value="HAD superfamily/HAD-like"/>
    <property type="match status" value="1"/>
</dbReference>
<dbReference type="GO" id="GO:0016787">
    <property type="term" value="F:hydrolase activity"/>
    <property type="evidence" value="ECO:0007669"/>
    <property type="project" value="UniProtKB-KW"/>
</dbReference>
<dbReference type="Gene3D" id="1.10.150.240">
    <property type="entry name" value="Putative phosphatase, domain 2"/>
    <property type="match status" value="1"/>
</dbReference>
<feature type="compositionally biased region" description="Basic and acidic residues" evidence="1">
    <location>
        <begin position="248"/>
        <end position="257"/>
    </location>
</feature>
<evidence type="ECO:0000313" key="3">
    <source>
        <dbReference type="Proteomes" id="UP000562124"/>
    </source>
</evidence>
<proteinExistence type="predicted"/>
<comment type="caution">
    <text evidence="2">The sequence shown here is derived from an EMBL/GenBank/DDBJ whole genome shotgun (WGS) entry which is preliminary data.</text>
</comment>
<dbReference type="SFLD" id="SFLDG01129">
    <property type="entry name" value="C1.5:_HAD__Beta-PGM__Phosphata"/>
    <property type="match status" value="1"/>
</dbReference>
<dbReference type="EMBL" id="JABCJJ010000014">
    <property type="protein sequence ID" value="NMR20632.1"/>
    <property type="molecule type" value="Genomic_DNA"/>
</dbReference>
<dbReference type="InterPro" id="IPR041492">
    <property type="entry name" value="HAD_2"/>
</dbReference>
<dbReference type="InterPro" id="IPR036412">
    <property type="entry name" value="HAD-like_sf"/>
</dbReference>
<dbReference type="SUPFAM" id="SSF56784">
    <property type="entry name" value="HAD-like"/>
    <property type="match status" value="1"/>
</dbReference>
<dbReference type="AlphaFoldDB" id="A0A7Y0M1C7"/>
<gene>
    <name evidence="2" type="ORF">HIR71_10445</name>
</gene>
<feature type="region of interest" description="Disordered" evidence="1">
    <location>
        <begin position="230"/>
        <end position="257"/>
    </location>
</feature>
<dbReference type="InterPro" id="IPR050155">
    <property type="entry name" value="HAD-like_hydrolase_sf"/>
</dbReference>
<dbReference type="GO" id="GO:0004713">
    <property type="term" value="F:protein tyrosine kinase activity"/>
    <property type="evidence" value="ECO:0007669"/>
    <property type="project" value="TreeGrafter"/>
</dbReference>
<dbReference type="InterPro" id="IPR023214">
    <property type="entry name" value="HAD_sf"/>
</dbReference>
<evidence type="ECO:0000256" key="1">
    <source>
        <dbReference type="SAM" id="MobiDB-lite"/>
    </source>
</evidence>
<reference evidence="2 3" key="1">
    <citation type="submission" date="2020-04" db="EMBL/GenBank/DDBJ databases">
        <title>Sequencing and Assembly of C. fimi.</title>
        <authorList>
            <person name="Ramsey A.R."/>
        </authorList>
    </citation>
    <scope>NUCLEOTIDE SEQUENCE [LARGE SCALE GENOMIC DNA]</scope>
    <source>
        <strain evidence="2 3">SB</strain>
    </source>
</reference>
<dbReference type="SFLD" id="SFLDS00003">
    <property type="entry name" value="Haloacid_Dehalogenase"/>
    <property type="match status" value="1"/>
</dbReference>
<evidence type="ECO:0000313" key="2">
    <source>
        <dbReference type="EMBL" id="NMR20632.1"/>
    </source>
</evidence>
<name>A0A7Y0M1C7_CELFI</name>
<dbReference type="Pfam" id="PF13419">
    <property type="entry name" value="HAD_2"/>
    <property type="match status" value="1"/>
</dbReference>
<sequence length="257" mass="26453">MSDPSDATEGSRSADAPPFDVVLFDLDGTLTDPAIGITSSYRHALAAVGRHAADDADLTWVIGPPIQENLALLGVTAEELPLAVGAYRGRHGEVGLYEAEVVPGIPELLGRLRSAGVRLALATAKPTGEGARTLEHFGLSEHFAVVSGNRPDGSLTKADVVAAALRELGGPDPGRAAMVGDRRHDVHGAATHGLTSVGVRWGFASVDELEEAGAQHVVTTVDELGAVLGLAGEHPPSSSAHRPGPRRTGHDRAGGPP</sequence>
<dbReference type="PANTHER" id="PTHR43434:SF20">
    <property type="entry name" value="5'-NUCLEOTIDASE"/>
    <property type="match status" value="1"/>
</dbReference>
<dbReference type="InterPro" id="IPR023198">
    <property type="entry name" value="PGP-like_dom2"/>
</dbReference>
<accession>A0A7Y0M1C7</accession>
<organism evidence="2 3">
    <name type="scientific">Cellulomonas fimi</name>
    <dbReference type="NCBI Taxonomy" id="1708"/>
    <lineage>
        <taxon>Bacteria</taxon>
        <taxon>Bacillati</taxon>
        <taxon>Actinomycetota</taxon>
        <taxon>Actinomycetes</taxon>
        <taxon>Micrococcales</taxon>
        <taxon>Cellulomonadaceae</taxon>
        <taxon>Cellulomonas</taxon>
    </lineage>
</organism>
<protein>
    <submittedName>
        <fullName evidence="2">HAD hydrolase-like protein</fullName>
    </submittedName>
</protein>
<keyword evidence="3" id="KW-1185">Reference proteome</keyword>
<keyword evidence="2" id="KW-0378">Hydrolase</keyword>
<dbReference type="GO" id="GO:0005829">
    <property type="term" value="C:cytosol"/>
    <property type="evidence" value="ECO:0007669"/>
    <property type="project" value="TreeGrafter"/>
</dbReference>